<proteinExistence type="predicted"/>
<dbReference type="InterPro" id="IPR036522">
    <property type="entry name" value="MoaC_sf"/>
</dbReference>
<evidence type="ECO:0000256" key="2">
    <source>
        <dbReference type="ARBA" id="ARBA00023150"/>
    </source>
</evidence>
<comment type="caution">
    <text evidence="4">The sequence shown here is derived from an EMBL/GenBank/DDBJ whole genome shotgun (WGS) entry which is preliminary data.</text>
</comment>
<dbReference type="Proteomes" id="UP000807309">
    <property type="component" value="Unassembled WGS sequence"/>
</dbReference>
<dbReference type="GO" id="GO:0061799">
    <property type="term" value="F:cyclic pyranopterin monophosphate synthase activity"/>
    <property type="evidence" value="ECO:0007669"/>
    <property type="project" value="UniProtKB-EC"/>
</dbReference>
<sequence>MSELSHVDGDGRARMVDVSAKADSARTAVAAGELRTTPEAVAILSAGNARSSEILATARLSGIIAAKRTSELIPLCHQLALSAVTVEFEFREGVVAIEATAKTCGPTGVEMEALTAVTVAGLNLNYMLKAVAPASTLDAIRLLTKDGGKSGSWVRSDPSALSSAPHGSLIQLHDAGSRALPLYDSTK</sequence>
<dbReference type="RefSeq" id="WP_195035656.1">
    <property type="nucleotide sequence ID" value="NZ_JADLRE010000025.1"/>
</dbReference>
<gene>
    <name evidence="4" type="primary">moaC</name>
    <name evidence="4" type="ORF">IU470_27220</name>
</gene>
<comment type="pathway">
    <text evidence="1">Cofactor biosynthesis; molybdopterin biosynthesis.</text>
</comment>
<dbReference type="InterPro" id="IPR002820">
    <property type="entry name" value="Mopterin_CF_biosynth-C_dom"/>
</dbReference>
<keyword evidence="4" id="KW-0456">Lyase</keyword>
<reference evidence="4 5" key="1">
    <citation type="submission" date="2020-10" db="EMBL/GenBank/DDBJ databases">
        <title>Identification of Nocardia species via Next-generation sequencing and recognition of intraspecies genetic diversity.</title>
        <authorList>
            <person name="Li P."/>
            <person name="Li P."/>
            <person name="Lu B."/>
        </authorList>
    </citation>
    <scope>NUCLEOTIDE SEQUENCE [LARGE SCALE GENOMIC DNA]</scope>
    <source>
        <strain evidence="4 5">N-11</strain>
    </source>
</reference>
<organism evidence="4 5">
    <name type="scientific">Nocardia abscessus</name>
    <dbReference type="NCBI Taxonomy" id="120957"/>
    <lineage>
        <taxon>Bacteria</taxon>
        <taxon>Bacillati</taxon>
        <taxon>Actinomycetota</taxon>
        <taxon>Actinomycetes</taxon>
        <taxon>Mycobacteriales</taxon>
        <taxon>Nocardiaceae</taxon>
        <taxon>Nocardia</taxon>
    </lineage>
</organism>
<dbReference type="NCBIfam" id="NF006870">
    <property type="entry name" value="PRK09364.1"/>
    <property type="match status" value="1"/>
</dbReference>
<name>A0ABS0CJN5_9NOCA</name>
<protein>
    <submittedName>
        <fullName evidence="4">Cyclic pyranopterin monophosphate synthase MoaC</fullName>
        <ecNumber evidence="4">4.6.1.17</ecNumber>
    </submittedName>
</protein>
<dbReference type="NCBIfam" id="TIGR00581">
    <property type="entry name" value="moaC"/>
    <property type="match status" value="1"/>
</dbReference>
<evidence type="ECO:0000313" key="4">
    <source>
        <dbReference type="EMBL" id="MBF6228779.1"/>
    </source>
</evidence>
<dbReference type="SUPFAM" id="SSF55040">
    <property type="entry name" value="Molybdenum cofactor biosynthesis protein C, MoaC"/>
    <property type="match status" value="1"/>
</dbReference>
<keyword evidence="2" id="KW-0501">Molybdenum cofactor biosynthesis</keyword>
<evidence type="ECO:0000313" key="5">
    <source>
        <dbReference type="Proteomes" id="UP000807309"/>
    </source>
</evidence>
<feature type="domain" description="Molybdopterin cofactor biosynthesis C (MoaC)" evidence="3">
    <location>
        <begin position="15"/>
        <end position="148"/>
    </location>
</feature>
<dbReference type="InterPro" id="IPR050105">
    <property type="entry name" value="MoCo_biosynth_MoaA/MoaC"/>
</dbReference>
<dbReference type="Pfam" id="PF01967">
    <property type="entry name" value="MoaC"/>
    <property type="match status" value="1"/>
</dbReference>
<keyword evidence="5" id="KW-1185">Reference proteome</keyword>
<dbReference type="InterPro" id="IPR023045">
    <property type="entry name" value="MoaC"/>
</dbReference>
<accession>A0ABS0CJN5</accession>
<dbReference type="Gene3D" id="3.30.70.640">
    <property type="entry name" value="Molybdopterin cofactor biosynthesis C (MoaC) domain"/>
    <property type="match status" value="1"/>
</dbReference>
<dbReference type="EC" id="4.6.1.17" evidence="4"/>
<dbReference type="PANTHER" id="PTHR22960">
    <property type="entry name" value="MOLYBDOPTERIN COFACTOR SYNTHESIS PROTEIN A"/>
    <property type="match status" value="1"/>
</dbReference>
<evidence type="ECO:0000259" key="3">
    <source>
        <dbReference type="Pfam" id="PF01967"/>
    </source>
</evidence>
<dbReference type="EMBL" id="JADLRE010000025">
    <property type="protein sequence ID" value="MBF6228779.1"/>
    <property type="molecule type" value="Genomic_DNA"/>
</dbReference>
<evidence type="ECO:0000256" key="1">
    <source>
        <dbReference type="ARBA" id="ARBA00005046"/>
    </source>
</evidence>